<dbReference type="EMBL" id="CP042425">
    <property type="protein sequence ID" value="QEL20739.1"/>
    <property type="molecule type" value="Genomic_DNA"/>
</dbReference>
<keyword evidence="2" id="KW-1185">Reference proteome</keyword>
<accession>A0A5C1AMU2</accession>
<gene>
    <name evidence="1" type="ORF">PX52LOC_07849</name>
</gene>
<evidence type="ECO:0000313" key="2">
    <source>
        <dbReference type="Proteomes" id="UP000324974"/>
    </source>
</evidence>
<evidence type="ECO:0000313" key="1">
    <source>
        <dbReference type="EMBL" id="QEL20739.1"/>
    </source>
</evidence>
<reference evidence="2" key="1">
    <citation type="submission" date="2019-08" db="EMBL/GenBank/DDBJ databases">
        <title>Limnoglobus roseus gen. nov., sp. nov., a novel freshwater planctomycete with a giant genome from the family Gemmataceae.</title>
        <authorList>
            <person name="Kulichevskaya I.S."/>
            <person name="Naumoff D.G."/>
            <person name="Miroshnikov K."/>
            <person name="Ivanova A."/>
            <person name="Philippov D.A."/>
            <person name="Hakobyan A."/>
            <person name="Rijpstra I.C."/>
            <person name="Sinninghe Damste J.S."/>
            <person name="Liesack W."/>
            <person name="Dedysh S.N."/>
        </authorList>
    </citation>
    <scope>NUCLEOTIDE SEQUENCE [LARGE SCALE GENOMIC DNA]</scope>
    <source>
        <strain evidence="2">PX52</strain>
    </source>
</reference>
<protein>
    <submittedName>
        <fullName evidence="1">Transposase</fullName>
    </submittedName>
</protein>
<proteinExistence type="predicted"/>
<organism evidence="1 2">
    <name type="scientific">Limnoglobus roseus</name>
    <dbReference type="NCBI Taxonomy" id="2598579"/>
    <lineage>
        <taxon>Bacteria</taxon>
        <taxon>Pseudomonadati</taxon>
        <taxon>Planctomycetota</taxon>
        <taxon>Planctomycetia</taxon>
        <taxon>Gemmatales</taxon>
        <taxon>Gemmataceae</taxon>
        <taxon>Limnoglobus</taxon>
    </lineage>
</organism>
<dbReference type="KEGG" id="lrs:PX52LOC_07849"/>
<dbReference type="AlphaFoldDB" id="A0A5C1AMU2"/>
<dbReference type="Proteomes" id="UP000324974">
    <property type="component" value="Chromosome"/>
</dbReference>
<name>A0A5C1AMU2_9BACT</name>
<sequence length="119" mass="13851">MALSQGRDNFSVESPFATRMREPAHDERYATQELVKASIFEYVVAFYNRVRRHSPWGYFAQAECERPHNSRQPLTPAPFFLGKTNRYKAMNHSGYSRTILSFECPTIYSFCCEVTIELP</sequence>